<gene>
    <name evidence="4" type="ORF">CBF32_04405</name>
</gene>
<keyword evidence="2" id="KW-0238">DNA-binding</keyword>
<dbReference type="SMART" id="SM00347">
    <property type="entry name" value="HTH_MARR"/>
    <property type="match status" value="1"/>
</dbReference>
<dbReference type="Pfam" id="PF01047">
    <property type="entry name" value="MarR"/>
    <property type="match status" value="1"/>
</dbReference>
<dbReference type="InterPro" id="IPR036390">
    <property type="entry name" value="WH_DNA-bd_sf"/>
</dbReference>
<dbReference type="AlphaFoldDB" id="A0A369AYR6"/>
<reference evidence="4 5" key="1">
    <citation type="submission" date="2017-05" db="EMBL/GenBank/DDBJ databases">
        <title>Vagococcus spp. assemblies.</title>
        <authorList>
            <person name="Gulvik C.A."/>
        </authorList>
    </citation>
    <scope>NUCLEOTIDE SEQUENCE [LARGE SCALE GENOMIC DNA]</scope>
    <source>
        <strain evidence="4 5">NCFB 2497</strain>
    </source>
</reference>
<dbReference type="OrthoDB" id="9799747at2"/>
<keyword evidence="3" id="KW-0804">Transcription</keyword>
<evidence type="ECO:0000256" key="3">
    <source>
        <dbReference type="ARBA" id="ARBA00023163"/>
    </source>
</evidence>
<accession>A0A369AYR6</accession>
<dbReference type="GeneID" id="63145807"/>
<dbReference type="GO" id="GO:0003700">
    <property type="term" value="F:DNA-binding transcription factor activity"/>
    <property type="evidence" value="ECO:0007669"/>
    <property type="project" value="InterPro"/>
</dbReference>
<dbReference type="PANTHER" id="PTHR42756:SF1">
    <property type="entry name" value="TRANSCRIPTIONAL REPRESSOR OF EMRAB OPERON"/>
    <property type="match status" value="1"/>
</dbReference>
<evidence type="ECO:0000256" key="1">
    <source>
        <dbReference type="ARBA" id="ARBA00023015"/>
    </source>
</evidence>
<dbReference type="SUPFAM" id="SSF46785">
    <property type="entry name" value="Winged helix' DNA-binding domain"/>
    <property type="match status" value="1"/>
</dbReference>
<organism evidence="4 5">
    <name type="scientific">Vagococcus fluvialis</name>
    <dbReference type="NCBI Taxonomy" id="2738"/>
    <lineage>
        <taxon>Bacteria</taxon>
        <taxon>Bacillati</taxon>
        <taxon>Bacillota</taxon>
        <taxon>Bacilli</taxon>
        <taxon>Lactobacillales</taxon>
        <taxon>Enterococcaceae</taxon>
        <taxon>Vagococcus</taxon>
    </lineage>
</organism>
<dbReference type="GO" id="GO:0003677">
    <property type="term" value="F:DNA binding"/>
    <property type="evidence" value="ECO:0007669"/>
    <property type="project" value="UniProtKB-KW"/>
</dbReference>
<proteinExistence type="predicted"/>
<dbReference type="InterPro" id="IPR000835">
    <property type="entry name" value="HTH_MarR-typ"/>
</dbReference>
<dbReference type="InterPro" id="IPR036388">
    <property type="entry name" value="WH-like_DNA-bd_sf"/>
</dbReference>
<dbReference type="RefSeq" id="WP_114289025.1">
    <property type="nucleotide sequence ID" value="NZ_JAFLWL010000002.1"/>
</dbReference>
<sequence length="145" mass="16848">MKRENKELGAFIGMMRGSSKLERIVKRDVSLYKLNITEFSVMELLFHQGRQTTQTIKDKILIASSSTTYVIDQLEKKECVTRITNPADKRITYVELSEKGRTLMEEIFPLHVNTISDCFSSLEEEELTQFVKTLAKINRKLDKRL</sequence>
<evidence type="ECO:0000256" key="2">
    <source>
        <dbReference type="ARBA" id="ARBA00023125"/>
    </source>
</evidence>
<keyword evidence="1" id="KW-0805">Transcription regulation</keyword>
<evidence type="ECO:0000313" key="5">
    <source>
        <dbReference type="Proteomes" id="UP000288197"/>
    </source>
</evidence>
<dbReference type="PANTHER" id="PTHR42756">
    <property type="entry name" value="TRANSCRIPTIONAL REGULATOR, MARR"/>
    <property type="match status" value="1"/>
</dbReference>
<protein>
    <submittedName>
        <fullName evidence="4">MarR family transcriptional regulator</fullName>
    </submittedName>
</protein>
<dbReference type="PRINTS" id="PR00598">
    <property type="entry name" value="HTHMARR"/>
</dbReference>
<comment type="caution">
    <text evidence="4">The sequence shown here is derived from an EMBL/GenBank/DDBJ whole genome shotgun (WGS) entry which is preliminary data.</text>
</comment>
<dbReference type="PROSITE" id="PS50995">
    <property type="entry name" value="HTH_MARR_2"/>
    <property type="match status" value="1"/>
</dbReference>
<dbReference type="EMBL" id="NGJX01000003">
    <property type="protein sequence ID" value="RSU03919.1"/>
    <property type="molecule type" value="Genomic_DNA"/>
</dbReference>
<name>A0A369AYR6_9ENTE</name>
<dbReference type="Proteomes" id="UP000288197">
    <property type="component" value="Unassembled WGS sequence"/>
</dbReference>
<dbReference type="Gene3D" id="1.10.10.10">
    <property type="entry name" value="Winged helix-like DNA-binding domain superfamily/Winged helix DNA-binding domain"/>
    <property type="match status" value="1"/>
</dbReference>
<evidence type="ECO:0000313" key="4">
    <source>
        <dbReference type="EMBL" id="RSU03919.1"/>
    </source>
</evidence>
<keyword evidence="5" id="KW-1185">Reference proteome</keyword>